<dbReference type="RefSeq" id="WP_323297161.1">
    <property type="nucleotide sequence ID" value="NZ_JAYFUM010000014.1"/>
</dbReference>
<keyword evidence="1" id="KW-0732">Signal</keyword>
<dbReference type="Proteomes" id="UP001302949">
    <property type="component" value="Unassembled WGS sequence"/>
</dbReference>
<evidence type="ECO:0000256" key="1">
    <source>
        <dbReference type="SAM" id="SignalP"/>
    </source>
</evidence>
<protein>
    <submittedName>
        <fullName evidence="3">DUF3857 domain-containing protein</fullName>
    </submittedName>
</protein>
<accession>A0ABU5QB97</accession>
<feature type="chain" id="PRO_5046826509" evidence="1">
    <location>
        <begin position="26"/>
        <end position="664"/>
    </location>
</feature>
<feature type="signal peptide" evidence="1">
    <location>
        <begin position="1"/>
        <end position="25"/>
    </location>
</feature>
<dbReference type="Gene3D" id="3.10.620.30">
    <property type="match status" value="1"/>
</dbReference>
<sequence>MNNRCFSKLLITLLISFICINLSFGQDSPIKFGKIDLAELQMKSYDKDTSAEAVVLCDFGTHSYVYHASQSFKAVFERHRRIKILKKSGYSWATFSIPTFTSRDMTQKEYVMSVKGATYNEENGKIVTTKLEKESIFDEKVSETQKVKKLTLPNVKEGSIIEYTYRIESDFTSEIRAWEFQKGIPVVWSEYQVRVPDFYKFQVLTQGYERFHIAENHPENLNLSASAGNILGTSYRFVQKDVPALKVEPFITTIEDYRSQVEFEIAAYLPEGRMAKYFSLSWDDFSKTLTNYENFGGQLSKTGFLKETIEKIKSAKLDTLSKIYAAYNFVSSNMTWNGQASFLASGNLKKSFESRTGNVADINLMLVALLQELGLDADPVVLSTRDNGRVLDYYVLERKFNYVIAAVNVGGDLLLLDATEPLMPLGQLPTRCLNGQGRLIHQNVGYWVALKSNEKDGQTVISSFEITEEGKLKGQMSINYLGYAAHRNRLELKKDKNEKYIENLKKTHPNWEVSSVKFEEVDSLYNPLQVHLALNINEEVGMAGDRIYLNPMMGEGEEKNPFTAAERKYPVDFGTLIEDSFIATFQIPKGYVVEELPKSVRVSLPENGGKFTFMAGTTGDVITISSKISFQKTMYFAEEYLLLKSYYNQIVQKHAEKIVLKKAQ</sequence>
<organism evidence="3 4">
    <name type="scientific">Arcicella rigui</name>
    <dbReference type="NCBI Taxonomy" id="797020"/>
    <lineage>
        <taxon>Bacteria</taxon>
        <taxon>Pseudomonadati</taxon>
        <taxon>Bacteroidota</taxon>
        <taxon>Cytophagia</taxon>
        <taxon>Cytophagales</taxon>
        <taxon>Flectobacillaceae</taxon>
        <taxon>Arcicella</taxon>
    </lineage>
</organism>
<reference evidence="3 4" key="1">
    <citation type="submission" date="2023-12" db="EMBL/GenBank/DDBJ databases">
        <title>Novel species of the genus Arcicella isolated from rivers.</title>
        <authorList>
            <person name="Lu H."/>
        </authorList>
    </citation>
    <scope>NUCLEOTIDE SEQUENCE [LARGE SCALE GENOMIC DNA]</scope>
    <source>
        <strain evidence="3 4">KCTC 23307</strain>
    </source>
</reference>
<evidence type="ECO:0000259" key="2">
    <source>
        <dbReference type="Pfam" id="PF12969"/>
    </source>
</evidence>
<gene>
    <name evidence="3" type="ORF">VB248_12705</name>
</gene>
<comment type="caution">
    <text evidence="3">The sequence shown here is derived from an EMBL/GenBank/DDBJ whole genome shotgun (WGS) entry which is preliminary data.</text>
</comment>
<evidence type="ECO:0000313" key="3">
    <source>
        <dbReference type="EMBL" id="MEA5140003.1"/>
    </source>
</evidence>
<dbReference type="Gene3D" id="2.60.120.1130">
    <property type="match status" value="1"/>
</dbReference>
<evidence type="ECO:0000313" key="4">
    <source>
        <dbReference type="Proteomes" id="UP001302949"/>
    </source>
</evidence>
<dbReference type="Gene3D" id="2.60.40.3140">
    <property type="match status" value="1"/>
</dbReference>
<name>A0ABU5QB97_9BACT</name>
<feature type="domain" description="DUF3857" evidence="2">
    <location>
        <begin position="74"/>
        <end position="206"/>
    </location>
</feature>
<dbReference type="Pfam" id="PF12969">
    <property type="entry name" value="DUF3857"/>
    <property type="match status" value="1"/>
</dbReference>
<keyword evidence="4" id="KW-1185">Reference proteome</keyword>
<dbReference type="EMBL" id="JAYFUM010000014">
    <property type="protein sequence ID" value="MEA5140003.1"/>
    <property type="molecule type" value="Genomic_DNA"/>
</dbReference>
<dbReference type="InterPro" id="IPR024618">
    <property type="entry name" value="DUF3857"/>
</dbReference>
<proteinExistence type="predicted"/>